<sequence length="207" mass="22693">MTPMMVLAGVLIALALIALTGILVGVLIVRAIYKRIRRNRALNHAVLRTRTAFTWGPQQQVLKLRMRLNDALDSGRAAVDIALRGSGPRGELVRLFRRIQAEGSTLDTQLRLMESETDTAVLAAEVPTARDRVEQMEGIVRRLRTAVSSGLGELSDDALVALRADVDREVAALHAGVQELHTLNAYDGLPQPRRQPSTNRLYGGNES</sequence>
<keyword evidence="2" id="KW-0472">Membrane</keyword>
<evidence type="ECO:0000313" key="3">
    <source>
        <dbReference type="EMBL" id="GLJ76846.1"/>
    </source>
</evidence>
<dbReference type="Proteomes" id="UP001142372">
    <property type="component" value="Unassembled WGS sequence"/>
</dbReference>
<feature type="transmembrane region" description="Helical" evidence="2">
    <location>
        <begin position="6"/>
        <end position="33"/>
    </location>
</feature>
<evidence type="ECO:0008006" key="5">
    <source>
        <dbReference type="Google" id="ProtNLM"/>
    </source>
</evidence>
<evidence type="ECO:0000256" key="1">
    <source>
        <dbReference type="SAM" id="MobiDB-lite"/>
    </source>
</evidence>
<keyword evidence="2" id="KW-1133">Transmembrane helix</keyword>
<evidence type="ECO:0000313" key="4">
    <source>
        <dbReference type="Proteomes" id="UP001142372"/>
    </source>
</evidence>
<feature type="region of interest" description="Disordered" evidence="1">
    <location>
        <begin position="187"/>
        <end position="207"/>
    </location>
</feature>
<keyword evidence="4" id="KW-1185">Reference proteome</keyword>
<accession>A0A9W6M0G4</accession>
<keyword evidence="2" id="KW-0812">Transmembrane</keyword>
<name>A0A9W6M0G4_9MICO</name>
<dbReference type="AlphaFoldDB" id="A0A9W6M0G4"/>
<protein>
    <recommendedName>
        <fullName evidence="5">Secreted protein</fullName>
    </recommendedName>
</protein>
<reference evidence="3" key="1">
    <citation type="journal article" date="2014" name="Int. J. Syst. Evol. Microbiol.">
        <title>Complete genome sequence of Corynebacterium casei LMG S-19264T (=DSM 44701T), isolated from a smear-ripened cheese.</title>
        <authorList>
            <consortium name="US DOE Joint Genome Institute (JGI-PGF)"/>
            <person name="Walter F."/>
            <person name="Albersmeier A."/>
            <person name="Kalinowski J."/>
            <person name="Ruckert C."/>
        </authorList>
    </citation>
    <scope>NUCLEOTIDE SEQUENCE</scope>
    <source>
        <strain evidence="3">VKM Ac-1401</strain>
    </source>
</reference>
<organism evidence="3 4">
    <name type="scientific">Leifsonia poae</name>
    <dbReference type="NCBI Taxonomy" id="110933"/>
    <lineage>
        <taxon>Bacteria</taxon>
        <taxon>Bacillati</taxon>
        <taxon>Actinomycetota</taxon>
        <taxon>Actinomycetes</taxon>
        <taxon>Micrococcales</taxon>
        <taxon>Microbacteriaceae</taxon>
        <taxon>Leifsonia</taxon>
    </lineage>
</organism>
<dbReference type="EMBL" id="BSEN01000012">
    <property type="protein sequence ID" value="GLJ76846.1"/>
    <property type="molecule type" value="Genomic_DNA"/>
</dbReference>
<comment type="caution">
    <text evidence="3">The sequence shown here is derived from an EMBL/GenBank/DDBJ whole genome shotgun (WGS) entry which is preliminary data.</text>
</comment>
<gene>
    <name evidence="3" type="ORF">GCM10017584_24200</name>
</gene>
<evidence type="ECO:0000256" key="2">
    <source>
        <dbReference type="SAM" id="Phobius"/>
    </source>
</evidence>
<reference evidence="3" key="2">
    <citation type="submission" date="2023-01" db="EMBL/GenBank/DDBJ databases">
        <authorList>
            <person name="Sun Q."/>
            <person name="Evtushenko L."/>
        </authorList>
    </citation>
    <scope>NUCLEOTIDE SEQUENCE</scope>
    <source>
        <strain evidence="3">VKM Ac-1401</strain>
    </source>
</reference>
<proteinExistence type="predicted"/>